<sequence>RILAGATARIGLAEEGEPIDFWDLFSRFAAFKFSPHISIPRELLSGKTAVGQETSVAGTIVGHSLMLFLQDTYEAAKEGGPLMGGLTLGATAFGAGASTFKDSRTAARRKVRNLRERKEYAKAAAYLLEWNQGRDPKEESVLIVKPAPPK</sequence>
<dbReference type="AlphaFoldDB" id="A0A0F8WC19"/>
<comment type="caution">
    <text evidence="1">The sequence shown here is derived from an EMBL/GenBank/DDBJ whole genome shotgun (WGS) entry which is preliminary data.</text>
</comment>
<accession>A0A0F8WC19</accession>
<organism evidence="1">
    <name type="scientific">marine sediment metagenome</name>
    <dbReference type="NCBI Taxonomy" id="412755"/>
    <lineage>
        <taxon>unclassified sequences</taxon>
        <taxon>metagenomes</taxon>
        <taxon>ecological metagenomes</taxon>
    </lineage>
</organism>
<protein>
    <submittedName>
        <fullName evidence="1">Uncharacterized protein</fullName>
    </submittedName>
</protein>
<gene>
    <name evidence="1" type="ORF">LCGC14_3085440</name>
</gene>
<reference evidence="1" key="1">
    <citation type="journal article" date="2015" name="Nature">
        <title>Complex archaea that bridge the gap between prokaryotes and eukaryotes.</title>
        <authorList>
            <person name="Spang A."/>
            <person name="Saw J.H."/>
            <person name="Jorgensen S.L."/>
            <person name="Zaremba-Niedzwiedzka K."/>
            <person name="Martijn J."/>
            <person name="Lind A.E."/>
            <person name="van Eijk R."/>
            <person name="Schleper C."/>
            <person name="Guy L."/>
            <person name="Ettema T.J."/>
        </authorList>
    </citation>
    <scope>NUCLEOTIDE SEQUENCE</scope>
</reference>
<dbReference type="EMBL" id="LAZR01066030">
    <property type="protein sequence ID" value="KKK54367.1"/>
    <property type="molecule type" value="Genomic_DNA"/>
</dbReference>
<name>A0A0F8WC19_9ZZZZ</name>
<evidence type="ECO:0000313" key="1">
    <source>
        <dbReference type="EMBL" id="KKK54367.1"/>
    </source>
</evidence>
<feature type="non-terminal residue" evidence="1">
    <location>
        <position position="1"/>
    </location>
</feature>
<proteinExistence type="predicted"/>